<dbReference type="InterPro" id="IPR036527">
    <property type="entry name" value="SCP2_sterol-bd_dom_sf"/>
</dbReference>
<dbReference type="GeneID" id="14872338"/>
<accession>F4PVH5</accession>
<dbReference type="OMA" id="APKADCT"/>
<organism evidence="2 3">
    <name type="scientific">Cavenderia fasciculata</name>
    <name type="common">Slime mold</name>
    <name type="synonym">Dictyostelium fasciculatum</name>
    <dbReference type="NCBI Taxonomy" id="261658"/>
    <lineage>
        <taxon>Eukaryota</taxon>
        <taxon>Amoebozoa</taxon>
        <taxon>Evosea</taxon>
        <taxon>Eumycetozoa</taxon>
        <taxon>Dictyostelia</taxon>
        <taxon>Acytosteliales</taxon>
        <taxon>Cavenderiaceae</taxon>
        <taxon>Cavenderia</taxon>
    </lineage>
</organism>
<feature type="domain" description="SCP2" evidence="1">
    <location>
        <begin position="15"/>
        <end position="107"/>
    </location>
</feature>
<evidence type="ECO:0000313" key="2">
    <source>
        <dbReference type="EMBL" id="EGG19989.1"/>
    </source>
</evidence>
<dbReference type="PANTHER" id="PTHR10094:SF25">
    <property type="entry name" value="SCP2 STEROL-BINDING DOMAIN-CONTAINING PROTEIN 1"/>
    <property type="match status" value="1"/>
</dbReference>
<dbReference type="AlphaFoldDB" id="F4PVH5"/>
<gene>
    <name evidence="2" type="ORF">DFA_07104</name>
</gene>
<evidence type="ECO:0000313" key="3">
    <source>
        <dbReference type="Proteomes" id="UP000007797"/>
    </source>
</evidence>
<dbReference type="Pfam" id="PF02036">
    <property type="entry name" value="SCP2"/>
    <property type="match status" value="2"/>
</dbReference>
<dbReference type="PANTHER" id="PTHR10094">
    <property type="entry name" value="STEROL CARRIER PROTEIN 2 SCP-2 FAMILY PROTEIN"/>
    <property type="match status" value="1"/>
</dbReference>
<dbReference type="SUPFAM" id="SSF55718">
    <property type="entry name" value="SCP-like"/>
    <property type="match status" value="2"/>
</dbReference>
<keyword evidence="3" id="KW-1185">Reference proteome</keyword>
<feature type="domain" description="SCP2" evidence="1">
    <location>
        <begin position="146"/>
        <end position="236"/>
    </location>
</feature>
<protein>
    <submittedName>
        <fullName evidence="2">Nonspecific lipid-transfer protein</fullName>
    </submittedName>
</protein>
<dbReference type="GO" id="GO:0005829">
    <property type="term" value="C:cytosol"/>
    <property type="evidence" value="ECO:0007669"/>
    <property type="project" value="TreeGrafter"/>
</dbReference>
<dbReference type="Proteomes" id="UP000007797">
    <property type="component" value="Unassembled WGS sequence"/>
</dbReference>
<reference evidence="3" key="1">
    <citation type="journal article" date="2011" name="Genome Res.">
        <title>Phylogeny-wide analysis of social amoeba genomes highlights ancient origins for complex intercellular communication.</title>
        <authorList>
            <person name="Heidel A.J."/>
            <person name="Lawal H.M."/>
            <person name="Felder M."/>
            <person name="Schilde C."/>
            <person name="Helps N.R."/>
            <person name="Tunggal B."/>
            <person name="Rivero F."/>
            <person name="John U."/>
            <person name="Schleicher M."/>
            <person name="Eichinger L."/>
            <person name="Platzer M."/>
            <person name="Noegel A.A."/>
            <person name="Schaap P."/>
            <person name="Gloeckner G."/>
        </authorList>
    </citation>
    <scope>NUCLEOTIDE SEQUENCE [LARGE SCALE GENOMIC DNA]</scope>
    <source>
        <strain evidence="3">SH3</strain>
    </source>
</reference>
<sequence>MASNIFTNLENVIKTEGESLVKTIKGIYQFNIATAAGEKIWSVDLKNGSGSLKADKHEKPDCTITMKEEDFVNLMNGKLNGQTAFAQKKLKIGGNMAFAMKLSAIVKKLAAATPAAPSTTAAAPAAAAGGSLDDGTPLGKVFAELAKTVAGKPELVKQINGVYLFDVGTKKYTVDLKNEKGSVKAGVPAKADCTISIKEEDLINLMSGKVNGQVLFGQGKLKIKGNMGLAMKLGKITAAAPKAKL</sequence>
<dbReference type="KEGG" id="dfa:DFA_07104"/>
<dbReference type="STRING" id="1054147.F4PVH5"/>
<dbReference type="InterPro" id="IPR003033">
    <property type="entry name" value="SCP2_sterol-bd_dom"/>
</dbReference>
<dbReference type="EMBL" id="GL883013">
    <property type="protein sequence ID" value="EGG19989.1"/>
    <property type="molecule type" value="Genomic_DNA"/>
</dbReference>
<dbReference type="RefSeq" id="XP_004366972.1">
    <property type="nucleotide sequence ID" value="XM_004366915.1"/>
</dbReference>
<dbReference type="Gene3D" id="3.30.1050.10">
    <property type="entry name" value="SCP2 sterol-binding domain"/>
    <property type="match status" value="2"/>
</dbReference>
<dbReference type="OrthoDB" id="5327538at2759"/>
<proteinExistence type="predicted"/>
<evidence type="ECO:0000259" key="1">
    <source>
        <dbReference type="Pfam" id="PF02036"/>
    </source>
</evidence>
<dbReference type="FunFam" id="3.30.1050.10:FF:000001">
    <property type="entry name" value="Putative Non-specific lipid-transfer protein"/>
    <property type="match status" value="1"/>
</dbReference>
<name>F4PVH5_CACFS</name>